<dbReference type="EMBL" id="PJNB01000001">
    <property type="protein sequence ID" value="PKW19907.1"/>
    <property type="molecule type" value="Genomic_DNA"/>
</dbReference>
<dbReference type="Proteomes" id="UP000233786">
    <property type="component" value="Unassembled WGS sequence"/>
</dbReference>
<dbReference type="GO" id="GO:0031460">
    <property type="term" value="P:glycine betaine transport"/>
    <property type="evidence" value="ECO:0007669"/>
    <property type="project" value="TreeGrafter"/>
</dbReference>
<dbReference type="Gene3D" id="1.10.3720.10">
    <property type="entry name" value="MetI-like"/>
    <property type="match status" value="1"/>
</dbReference>
<organism evidence="8 9">
    <name type="scientific">Saccharopolyspora spinosa</name>
    <dbReference type="NCBI Taxonomy" id="60894"/>
    <lineage>
        <taxon>Bacteria</taxon>
        <taxon>Bacillati</taxon>
        <taxon>Actinomycetota</taxon>
        <taxon>Actinomycetes</taxon>
        <taxon>Pseudonocardiales</taxon>
        <taxon>Pseudonocardiaceae</taxon>
        <taxon>Saccharopolyspora</taxon>
    </lineage>
</organism>
<evidence type="ECO:0000256" key="5">
    <source>
        <dbReference type="ARBA" id="ARBA00023136"/>
    </source>
</evidence>
<dbReference type="GO" id="GO:0055085">
    <property type="term" value="P:transmembrane transport"/>
    <property type="evidence" value="ECO:0007669"/>
    <property type="project" value="InterPro"/>
</dbReference>
<dbReference type="AlphaFoldDB" id="A0A2N3YAE0"/>
<feature type="transmembrane region" description="Helical" evidence="6">
    <location>
        <begin position="105"/>
        <end position="125"/>
    </location>
</feature>
<feature type="transmembrane region" description="Helical" evidence="6">
    <location>
        <begin position="72"/>
        <end position="99"/>
    </location>
</feature>
<reference evidence="8" key="1">
    <citation type="submission" date="2017-12" db="EMBL/GenBank/DDBJ databases">
        <title>Sequencing the genomes of 1000 Actinobacteria strains.</title>
        <authorList>
            <person name="Klenk H.-P."/>
        </authorList>
    </citation>
    <scope>NUCLEOTIDE SEQUENCE [LARGE SCALE GENOMIC DNA]</scope>
    <source>
        <strain evidence="8">DSM 44228</strain>
    </source>
</reference>
<dbReference type="STRING" id="994479.GCA_000194155_00038"/>
<evidence type="ECO:0000256" key="2">
    <source>
        <dbReference type="ARBA" id="ARBA00022448"/>
    </source>
</evidence>
<feature type="transmembrane region" description="Helical" evidence="6">
    <location>
        <begin position="43"/>
        <end position="65"/>
    </location>
</feature>
<dbReference type="Pfam" id="PF00528">
    <property type="entry name" value="BPD_transp_1"/>
    <property type="match status" value="1"/>
</dbReference>
<keyword evidence="5 6" id="KW-0472">Membrane</keyword>
<accession>A0A2N3YAE0</accession>
<keyword evidence="3 6" id="KW-0812">Transmembrane</keyword>
<evidence type="ECO:0000313" key="8">
    <source>
        <dbReference type="EMBL" id="PKW19907.1"/>
    </source>
</evidence>
<keyword evidence="2 6" id="KW-0813">Transport</keyword>
<dbReference type="InterPro" id="IPR000515">
    <property type="entry name" value="MetI-like"/>
</dbReference>
<evidence type="ECO:0000256" key="6">
    <source>
        <dbReference type="RuleBase" id="RU363032"/>
    </source>
</evidence>
<feature type="domain" description="ABC transmembrane type-1" evidence="7">
    <location>
        <begin position="40"/>
        <end position="219"/>
    </location>
</feature>
<dbReference type="SUPFAM" id="SSF161098">
    <property type="entry name" value="MetI-like"/>
    <property type="match status" value="1"/>
</dbReference>
<keyword evidence="9" id="KW-1185">Reference proteome</keyword>
<evidence type="ECO:0000256" key="4">
    <source>
        <dbReference type="ARBA" id="ARBA00022989"/>
    </source>
</evidence>
<feature type="transmembrane region" description="Helical" evidence="6">
    <location>
        <begin position="202"/>
        <end position="227"/>
    </location>
</feature>
<evidence type="ECO:0000256" key="3">
    <source>
        <dbReference type="ARBA" id="ARBA00022692"/>
    </source>
</evidence>
<evidence type="ECO:0000313" key="9">
    <source>
        <dbReference type="Proteomes" id="UP000233786"/>
    </source>
</evidence>
<name>A0A2N3YAE0_SACSN</name>
<dbReference type="CDD" id="cd06261">
    <property type="entry name" value="TM_PBP2"/>
    <property type="match status" value="1"/>
</dbReference>
<comment type="caution">
    <text evidence="8">The sequence shown here is derived from an EMBL/GenBank/DDBJ whole genome shotgun (WGS) entry which is preliminary data.</text>
</comment>
<dbReference type="PANTHER" id="PTHR30177:SF33">
    <property type="entry name" value="POSSIBLE OSMOPROTECTANT (GLYCINE BETAINE_CARNITINE_CHOLINE_L-PROLINE) TRANSPORT INTEGRAL MEMBRANE PROTEIN ABC TRANSPORTER PROZ"/>
    <property type="match status" value="1"/>
</dbReference>
<dbReference type="PANTHER" id="PTHR30177">
    <property type="entry name" value="GLYCINE BETAINE/L-PROLINE TRANSPORT SYSTEM PERMEASE PROTEIN PROW"/>
    <property type="match status" value="1"/>
</dbReference>
<feature type="transmembrane region" description="Helical" evidence="6">
    <location>
        <begin position="169"/>
        <end position="190"/>
    </location>
</feature>
<keyword evidence="4 6" id="KW-1133">Transmembrane helix</keyword>
<dbReference type="PROSITE" id="PS50928">
    <property type="entry name" value="ABC_TM1"/>
    <property type="match status" value="1"/>
</dbReference>
<dbReference type="InterPro" id="IPR051204">
    <property type="entry name" value="ABC_transp_perm/SBD"/>
</dbReference>
<comment type="subcellular location">
    <subcellularLocation>
        <location evidence="6">Cell membrane</location>
        <topology evidence="6">Multi-pass membrane protein</topology>
    </subcellularLocation>
    <subcellularLocation>
        <location evidence="1">Membrane</location>
        <topology evidence="1">Multi-pass membrane protein</topology>
    </subcellularLocation>
</comment>
<sequence length="241" mass="24212">MAAVDAVGAGGGEPRMIGELIAWLTDPAHWTGPGGILAQTLLHLYYCVVSVAAASVVAVPLGVYIGHTGRGAVLVVGISNAMRALPTLGVVTLLVLGFGLGEGPALAGLVVLAIPAILSGTYAGVRNAPADAVDAAKGMGMTPMQRLWQVELPTALPLLFGGVRSAMLQVVATAAVAAYVGLGGLGRILLDGLKISDYAQMASAAIVIAVLAVLLDLVLAGATWLLVPRGLVLAARRGGKD</sequence>
<comment type="similarity">
    <text evidence="6">Belongs to the binding-protein-dependent transport system permease family.</text>
</comment>
<proteinExistence type="inferred from homology"/>
<evidence type="ECO:0000256" key="1">
    <source>
        <dbReference type="ARBA" id="ARBA00004141"/>
    </source>
</evidence>
<dbReference type="GO" id="GO:0005886">
    <property type="term" value="C:plasma membrane"/>
    <property type="evidence" value="ECO:0007669"/>
    <property type="project" value="UniProtKB-SubCell"/>
</dbReference>
<dbReference type="InterPro" id="IPR035906">
    <property type="entry name" value="MetI-like_sf"/>
</dbReference>
<evidence type="ECO:0000259" key="7">
    <source>
        <dbReference type="PROSITE" id="PS50928"/>
    </source>
</evidence>
<protein>
    <submittedName>
        <fullName evidence="8">Osmoprotectant transport system permease protein</fullName>
    </submittedName>
</protein>
<gene>
    <name evidence="8" type="ORF">A8926_8110</name>
</gene>